<keyword evidence="2" id="KW-0238">DNA-binding</keyword>
<evidence type="ECO:0000256" key="1">
    <source>
        <dbReference type="ARBA" id="ARBA00023015"/>
    </source>
</evidence>
<dbReference type="EMBL" id="DABGYN010000087">
    <property type="protein sequence ID" value="HAJ0836596.1"/>
    <property type="molecule type" value="Genomic_DNA"/>
</dbReference>
<dbReference type="GO" id="GO:0005829">
    <property type="term" value="C:cytosol"/>
    <property type="evidence" value="ECO:0007669"/>
    <property type="project" value="TreeGrafter"/>
</dbReference>
<dbReference type="AlphaFoldDB" id="A0A0Q2YGH0"/>
<feature type="domain" description="HTH araC/xylS-type" evidence="4">
    <location>
        <begin position="165"/>
        <end position="262"/>
    </location>
</feature>
<name>A0A0Q2YGH0_ECOLX</name>
<evidence type="ECO:0000256" key="2">
    <source>
        <dbReference type="ARBA" id="ARBA00023125"/>
    </source>
</evidence>
<keyword evidence="1" id="KW-0805">Transcription regulation</keyword>
<protein>
    <submittedName>
        <fullName evidence="7">AraC family transcriptional regulator</fullName>
    </submittedName>
    <submittedName>
        <fullName evidence="5">Helix-turn-helix transcriptional regulator</fullName>
    </submittedName>
</protein>
<evidence type="ECO:0000313" key="8">
    <source>
        <dbReference type="Proteomes" id="UP000254159"/>
    </source>
</evidence>
<dbReference type="PROSITE" id="PS00041">
    <property type="entry name" value="HTH_ARAC_FAMILY_1"/>
    <property type="match status" value="1"/>
</dbReference>
<gene>
    <name evidence="7" type="primary">cfaD</name>
    <name evidence="5" type="ORF">HL563_23400</name>
    <name evidence="7" type="ORF">NCTC10865_03790</name>
    <name evidence="6" type="ORF">Q2V20_25470</name>
</gene>
<reference evidence="5" key="3">
    <citation type="submission" date="2019-09" db="EMBL/GenBank/DDBJ databases">
        <authorList>
            <consortium name="NCBI Pathogen Detection Project"/>
        </authorList>
    </citation>
    <scope>NUCLEOTIDE SEQUENCE</scope>
    <source>
        <strain evidence="5">EC00618</strain>
    </source>
</reference>
<proteinExistence type="predicted"/>
<dbReference type="PANTHER" id="PTHR47894:SF4">
    <property type="entry name" value="HTH-TYPE TRANSCRIPTIONAL REGULATOR GADX"/>
    <property type="match status" value="1"/>
</dbReference>
<keyword evidence="3" id="KW-0804">Transcription</keyword>
<dbReference type="InterPro" id="IPR018060">
    <property type="entry name" value="HTH_AraC"/>
</dbReference>
<dbReference type="InterPro" id="IPR018062">
    <property type="entry name" value="HTH_AraC-typ_CS"/>
</dbReference>
<dbReference type="Proteomes" id="UP001173661">
    <property type="component" value="Unassembled WGS sequence"/>
</dbReference>
<evidence type="ECO:0000313" key="5">
    <source>
        <dbReference type="EMBL" id="HAJ0836596.1"/>
    </source>
</evidence>
<dbReference type="GO" id="GO:0003700">
    <property type="term" value="F:DNA-binding transcription factor activity"/>
    <property type="evidence" value="ECO:0007669"/>
    <property type="project" value="InterPro"/>
</dbReference>
<evidence type="ECO:0000313" key="6">
    <source>
        <dbReference type="EMBL" id="MDO2577426.1"/>
    </source>
</evidence>
<dbReference type="Gene3D" id="1.10.10.60">
    <property type="entry name" value="Homeodomain-like"/>
    <property type="match status" value="1"/>
</dbReference>
<reference evidence="5" key="1">
    <citation type="journal article" date="2018" name="Genome Biol.">
        <title>SKESA: strategic k-mer extension for scrupulous assemblies.</title>
        <authorList>
            <person name="Souvorov A."/>
            <person name="Agarwala R."/>
            <person name="Lipman D.J."/>
        </authorList>
    </citation>
    <scope>NUCLEOTIDE SEQUENCE [LARGE SCALE GENOMIC DNA]</scope>
    <source>
        <strain evidence="5">EC00618</strain>
    </source>
</reference>
<sequence>MLKEINDNKLTTNFIRIKRITLNAFTIMHTDNCFITLKNERDCITCTKDNFLFLEKNMTFSCEIVKVNEKLPPFSIVSFDRKSQILLKDILKEIYPLFMGGCDIQREKIITENSIAPQYQLFELITRTNDLKLKVIKSAYLIATMKNHAKIISSLYASCGITFTDKVKNELRKDLSKNWKISMIADKFNISEVSVRKRLSSEKTSFSQLLLQARMDRALQLILDNELPLSSVSESIGISSMPYFIRVFKYFFGITPKQFSIYFRE</sequence>
<dbReference type="PANTHER" id="PTHR47894">
    <property type="entry name" value="HTH-TYPE TRANSCRIPTIONAL REGULATOR GADX"/>
    <property type="match status" value="1"/>
</dbReference>
<organism evidence="7 8">
    <name type="scientific">Escherichia coli</name>
    <dbReference type="NCBI Taxonomy" id="562"/>
    <lineage>
        <taxon>Bacteria</taxon>
        <taxon>Pseudomonadati</taxon>
        <taxon>Pseudomonadota</taxon>
        <taxon>Gammaproteobacteria</taxon>
        <taxon>Enterobacterales</taxon>
        <taxon>Enterobacteriaceae</taxon>
        <taxon>Escherichia</taxon>
    </lineage>
</organism>
<dbReference type="Proteomes" id="UP000254159">
    <property type="component" value="Unassembled WGS sequence"/>
</dbReference>
<dbReference type="InterPro" id="IPR009057">
    <property type="entry name" value="Homeodomain-like_sf"/>
</dbReference>
<evidence type="ECO:0000256" key="3">
    <source>
        <dbReference type="ARBA" id="ARBA00023163"/>
    </source>
</evidence>
<evidence type="ECO:0000313" key="7">
    <source>
        <dbReference type="EMBL" id="STI18456.1"/>
    </source>
</evidence>
<reference evidence="6" key="4">
    <citation type="submission" date="2023-07" db="EMBL/GenBank/DDBJ databases">
        <title>High risk of intestinal colonization with ESBL-producing Escherichia coli among soldiers of military contingents in specific geographic regions.</title>
        <authorList>
            <person name="Literacka E."/>
        </authorList>
    </citation>
    <scope>NUCLEOTIDE SEQUENCE</scope>
    <source>
        <strain evidence="6">66</strain>
    </source>
</reference>
<dbReference type="EMBL" id="UGCD01000002">
    <property type="protein sequence ID" value="STI18456.1"/>
    <property type="molecule type" value="Genomic_DNA"/>
</dbReference>
<dbReference type="SUPFAM" id="SSF46689">
    <property type="entry name" value="Homeodomain-like"/>
    <property type="match status" value="1"/>
</dbReference>
<dbReference type="EMBL" id="JAUKXU010000037">
    <property type="protein sequence ID" value="MDO2577426.1"/>
    <property type="molecule type" value="Genomic_DNA"/>
</dbReference>
<dbReference type="RefSeq" id="WP_021523955.1">
    <property type="nucleotide sequence ID" value="NZ_AP021935.1"/>
</dbReference>
<dbReference type="SMART" id="SM00342">
    <property type="entry name" value="HTH_ARAC"/>
    <property type="match status" value="1"/>
</dbReference>
<dbReference type="PROSITE" id="PS01124">
    <property type="entry name" value="HTH_ARAC_FAMILY_2"/>
    <property type="match status" value="1"/>
</dbReference>
<accession>A0A0Q2YGH0</accession>
<dbReference type="GO" id="GO:0000976">
    <property type="term" value="F:transcription cis-regulatory region binding"/>
    <property type="evidence" value="ECO:0007669"/>
    <property type="project" value="TreeGrafter"/>
</dbReference>
<dbReference type="Pfam" id="PF12833">
    <property type="entry name" value="HTH_18"/>
    <property type="match status" value="1"/>
</dbReference>
<reference evidence="7 8" key="2">
    <citation type="submission" date="2018-06" db="EMBL/GenBank/DDBJ databases">
        <authorList>
            <consortium name="Pathogen Informatics"/>
            <person name="Doyle S."/>
        </authorList>
    </citation>
    <scope>NUCLEOTIDE SEQUENCE [LARGE SCALE GENOMIC DNA]</scope>
    <source>
        <strain evidence="7 8">NCTC10865</strain>
    </source>
</reference>
<evidence type="ECO:0000259" key="4">
    <source>
        <dbReference type="PROSITE" id="PS01124"/>
    </source>
</evidence>